<sequence length="198" mass="21543">MTVVALAIARDRKTSYRHLKVAANAKLLPVSRDLPEIVISIDEAAEVLSPTNRDPLTRQVRDNLQEIQRIAGNEAVNVIVSSLRPTSDMIAPQILKQSAVRIALHGLDDADLGHMYGWNRGISAEDLPTKGCAFVGKDTDLIAAKAWFLEPRQIQDAAIMARRERGESIRAIAAGVKVSVGVVHKTLAEARPDAQQGQ</sequence>
<dbReference type="InterPro" id="IPR027417">
    <property type="entry name" value="P-loop_NTPase"/>
</dbReference>
<keyword evidence="2" id="KW-1185">Reference proteome</keyword>
<dbReference type="RefSeq" id="WP_182849320.1">
    <property type="nucleotide sequence ID" value="NZ_BAAALP010000073.1"/>
</dbReference>
<name>A0A7W3QSK7_ACTNM</name>
<dbReference type="Proteomes" id="UP000572680">
    <property type="component" value="Unassembled WGS sequence"/>
</dbReference>
<organism evidence="1 2">
    <name type="scientific">Actinomadura namibiensis</name>
    <dbReference type="NCBI Taxonomy" id="182080"/>
    <lineage>
        <taxon>Bacteria</taxon>
        <taxon>Bacillati</taxon>
        <taxon>Actinomycetota</taxon>
        <taxon>Actinomycetes</taxon>
        <taxon>Streptosporangiales</taxon>
        <taxon>Thermomonosporaceae</taxon>
        <taxon>Actinomadura</taxon>
    </lineage>
</organism>
<protein>
    <submittedName>
        <fullName evidence="1">Uncharacterized protein</fullName>
    </submittedName>
</protein>
<evidence type="ECO:0000313" key="2">
    <source>
        <dbReference type="Proteomes" id="UP000572680"/>
    </source>
</evidence>
<accession>A0A7W3QSK7</accession>
<comment type="caution">
    <text evidence="1">The sequence shown here is derived from an EMBL/GenBank/DDBJ whole genome shotgun (WGS) entry which is preliminary data.</text>
</comment>
<evidence type="ECO:0000313" key="1">
    <source>
        <dbReference type="EMBL" id="MBA8957508.1"/>
    </source>
</evidence>
<gene>
    <name evidence="1" type="ORF">HNR61_009201</name>
</gene>
<dbReference type="EMBL" id="JACJIA010000024">
    <property type="protein sequence ID" value="MBA8957508.1"/>
    <property type="molecule type" value="Genomic_DNA"/>
</dbReference>
<dbReference type="AlphaFoldDB" id="A0A7W3QSK7"/>
<proteinExistence type="predicted"/>
<dbReference type="Gene3D" id="3.40.50.300">
    <property type="entry name" value="P-loop containing nucleotide triphosphate hydrolases"/>
    <property type="match status" value="1"/>
</dbReference>
<reference evidence="1 2" key="1">
    <citation type="submission" date="2020-08" db="EMBL/GenBank/DDBJ databases">
        <title>Genomic Encyclopedia of Type Strains, Phase IV (KMG-IV): sequencing the most valuable type-strain genomes for metagenomic binning, comparative biology and taxonomic classification.</title>
        <authorList>
            <person name="Goeker M."/>
        </authorList>
    </citation>
    <scope>NUCLEOTIDE SEQUENCE [LARGE SCALE GENOMIC DNA]</scope>
    <source>
        <strain evidence="1 2">DSM 44197</strain>
    </source>
</reference>